<dbReference type="InterPro" id="IPR000073">
    <property type="entry name" value="AB_hydrolase_1"/>
</dbReference>
<dbReference type="RefSeq" id="WP_348787891.1">
    <property type="nucleotide sequence ID" value="NZ_CP157390.1"/>
</dbReference>
<dbReference type="Pfam" id="PF12697">
    <property type="entry name" value="Abhydrolase_6"/>
    <property type="match status" value="1"/>
</dbReference>
<reference evidence="2" key="1">
    <citation type="submission" date="2024-05" db="EMBL/GenBank/DDBJ databases">
        <title>The Natural Products Discovery Center: Release of the First 8490 Sequenced Strains for Exploring Actinobacteria Biosynthetic Diversity.</title>
        <authorList>
            <person name="Kalkreuter E."/>
            <person name="Kautsar S.A."/>
            <person name="Yang D."/>
            <person name="Bader C.D."/>
            <person name="Teijaro C.N."/>
            <person name="Fluegel L."/>
            <person name="Davis C.M."/>
            <person name="Simpson J.R."/>
            <person name="Lauterbach L."/>
            <person name="Steele A.D."/>
            <person name="Gui C."/>
            <person name="Meng S."/>
            <person name="Li G."/>
            <person name="Viehrig K."/>
            <person name="Ye F."/>
            <person name="Su P."/>
            <person name="Kiefer A.F."/>
            <person name="Nichols A."/>
            <person name="Cepeda A.J."/>
            <person name="Yan W."/>
            <person name="Fan B."/>
            <person name="Jiang Y."/>
            <person name="Adhikari A."/>
            <person name="Zheng C.-J."/>
            <person name="Schuster L."/>
            <person name="Cowan T.M."/>
            <person name="Smanski M.J."/>
            <person name="Chevrette M.G."/>
            <person name="de Carvalho L.P.S."/>
            <person name="Shen B."/>
        </authorList>
    </citation>
    <scope>NUCLEOTIDE SEQUENCE</scope>
    <source>
        <strain evidence="2">NPDC080035</strain>
    </source>
</reference>
<organism evidence="2">
    <name type="scientific">Leifsonia sp. NPDC080035</name>
    <dbReference type="NCBI Taxonomy" id="3143936"/>
    <lineage>
        <taxon>Bacteria</taxon>
        <taxon>Bacillati</taxon>
        <taxon>Actinomycetota</taxon>
        <taxon>Actinomycetes</taxon>
        <taxon>Micrococcales</taxon>
        <taxon>Microbacteriaceae</taxon>
        <taxon>Leifsonia</taxon>
    </lineage>
</organism>
<evidence type="ECO:0000313" key="2">
    <source>
        <dbReference type="EMBL" id="XBM47930.1"/>
    </source>
</evidence>
<evidence type="ECO:0000259" key="1">
    <source>
        <dbReference type="Pfam" id="PF12697"/>
    </source>
</evidence>
<dbReference type="EMBL" id="CP157390">
    <property type="protein sequence ID" value="XBM47930.1"/>
    <property type="molecule type" value="Genomic_DNA"/>
</dbReference>
<protein>
    <submittedName>
        <fullName evidence="2">Alpha/beta hydrolase</fullName>
    </submittedName>
</protein>
<dbReference type="SUPFAM" id="SSF53474">
    <property type="entry name" value="alpha/beta-Hydrolases"/>
    <property type="match status" value="1"/>
</dbReference>
<dbReference type="GO" id="GO:0016787">
    <property type="term" value="F:hydrolase activity"/>
    <property type="evidence" value="ECO:0007669"/>
    <property type="project" value="UniProtKB-KW"/>
</dbReference>
<feature type="domain" description="AB hydrolase-1" evidence="1">
    <location>
        <begin position="6"/>
        <end position="252"/>
    </location>
</feature>
<sequence>MANQPVLFIHGLWLHASSWQPWIELFTAEGYAPVAPLWPGERDTVAATRDNPDDVADKGIDEVTKHFATIIEAMEVPPVIIGHSFGGLITEKLIGEGYGNAGVAIDPAQIKGVLPLPFRQLRASFPVLSNPANIHKPISLTRDQFAYGFANQLPEAEATELYERWTIPSTVRPIFQAAAANFRMHSETAVDTKNEDRGPLLLIAGGEDNTAPEVTTDATLKQYRDSNAVTELITFRDRGHSLVIDHGWREVATEVLVWLEQQGLRD</sequence>
<dbReference type="AlphaFoldDB" id="A0AAU7GCD2"/>
<proteinExistence type="predicted"/>
<name>A0AAU7GCD2_9MICO</name>
<accession>A0AAU7GCD2</accession>
<dbReference type="InterPro" id="IPR029058">
    <property type="entry name" value="AB_hydrolase_fold"/>
</dbReference>
<gene>
    <name evidence="2" type="ORF">AAME72_17950</name>
</gene>
<dbReference type="Gene3D" id="3.40.50.1820">
    <property type="entry name" value="alpha/beta hydrolase"/>
    <property type="match status" value="1"/>
</dbReference>
<keyword evidence="2" id="KW-0378">Hydrolase</keyword>